<evidence type="ECO:0000259" key="6">
    <source>
        <dbReference type="PROSITE" id="PS51387"/>
    </source>
</evidence>
<accession>A0A1L9RTA5</accession>
<dbReference type="RefSeq" id="XP_040691764.1">
    <property type="nucleotide sequence ID" value="XM_040837103.1"/>
</dbReference>
<evidence type="ECO:0000256" key="2">
    <source>
        <dbReference type="ARBA" id="ARBA00005466"/>
    </source>
</evidence>
<dbReference type="InterPro" id="IPR006093">
    <property type="entry name" value="Oxy_OxRdtase_FAD_BS"/>
</dbReference>
<dbReference type="VEuPathDB" id="FungiDB:ASPWEDRAFT_48446"/>
<dbReference type="Gene3D" id="3.30.465.10">
    <property type="match status" value="1"/>
</dbReference>
<dbReference type="InterPro" id="IPR016166">
    <property type="entry name" value="FAD-bd_PCMH"/>
</dbReference>
<dbReference type="Pfam" id="PF01565">
    <property type="entry name" value="FAD_binding_4"/>
    <property type="match status" value="1"/>
</dbReference>
<dbReference type="InterPro" id="IPR016169">
    <property type="entry name" value="FAD-bd_PCMH_sub2"/>
</dbReference>
<evidence type="ECO:0000256" key="3">
    <source>
        <dbReference type="ARBA" id="ARBA00022630"/>
    </source>
</evidence>
<dbReference type="Proteomes" id="UP000184383">
    <property type="component" value="Unassembled WGS sequence"/>
</dbReference>
<dbReference type="Gene3D" id="3.30.43.10">
    <property type="entry name" value="Uridine Diphospho-n-acetylenolpyruvylglucosamine Reductase, domain 2"/>
    <property type="match status" value="1"/>
</dbReference>
<sequence length="447" mass="50464">MTFEPSPRANYEEAVFVGNLLYRLKTPAVVVQAVDEEDVRATIQFAHQQGMQLTVRSGGHSNAAYCMNQGGIVLDMRSMNSVSVNKEDMEISIAGGAIWRDVYNPLHSQSKRLMVMGGQCPTVGVPGFLMGGGLSPLSRSHGLGIDSLLEATVITATGEKLTVSHRDTDDRGDLFWALRGGGGGNFGVVTHFRLKLHKLNDAEGKVVCGSLGWKIPQKEDKFRDMMEKFNTISWPAEVCADALWRYDEHNQLWGELTIIYNGRFPAFKQDIAPLMQFDADKNDFNEMHLYEWEVQDEAFSVFSKIYNHHASFIFPEGAITPEVSDYMTHWMKRVRAEEPDKNKCGCHIPWDHIGAKTTHARSDETAFPWRDGAYVCSFKVSWTNTDLHKTMFNFIEEAKIRMAPHAVGGVAAYVNYIDSTLDTWRESYYGDNYTRLQSINKPCDLQF</sequence>
<dbReference type="SUPFAM" id="SSF56176">
    <property type="entry name" value="FAD-binding/transporter-associated domain-like"/>
    <property type="match status" value="1"/>
</dbReference>
<dbReference type="InterPro" id="IPR036318">
    <property type="entry name" value="FAD-bd_PCMH-like_sf"/>
</dbReference>
<keyword evidence="5" id="KW-0560">Oxidoreductase</keyword>
<dbReference type="GO" id="GO:0071949">
    <property type="term" value="F:FAD binding"/>
    <property type="evidence" value="ECO:0007669"/>
    <property type="project" value="InterPro"/>
</dbReference>
<dbReference type="OrthoDB" id="407275at2759"/>
<dbReference type="PANTHER" id="PTHR42973">
    <property type="entry name" value="BINDING OXIDOREDUCTASE, PUTATIVE (AFU_ORTHOLOGUE AFUA_1G17690)-RELATED"/>
    <property type="match status" value="1"/>
</dbReference>
<dbReference type="Gene3D" id="3.40.462.20">
    <property type="match status" value="1"/>
</dbReference>
<dbReference type="GO" id="GO:0016491">
    <property type="term" value="F:oxidoreductase activity"/>
    <property type="evidence" value="ECO:0007669"/>
    <property type="project" value="UniProtKB-KW"/>
</dbReference>
<dbReference type="InterPro" id="IPR006094">
    <property type="entry name" value="Oxid_FAD_bind_N"/>
</dbReference>
<reference evidence="8" key="1">
    <citation type="journal article" date="2017" name="Genome Biol.">
        <title>Comparative genomics reveals high biological diversity and specific adaptations in the industrially and medically important fungal genus Aspergillus.</title>
        <authorList>
            <person name="de Vries R.P."/>
            <person name="Riley R."/>
            <person name="Wiebenga A."/>
            <person name="Aguilar-Osorio G."/>
            <person name="Amillis S."/>
            <person name="Uchima C.A."/>
            <person name="Anderluh G."/>
            <person name="Asadollahi M."/>
            <person name="Askin M."/>
            <person name="Barry K."/>
            <person name="Battaglia E."/>
            <person name="Bayram O."/>
            <person name="Benocci T."/>
            <person name="Braus-Stromeyer S.A."/>
            <person name="Caldana C."/>
            <person name="Canovas D."/>
            <person name="Cerqueira G.C."/>
            <person name="Chen F."/>
            <person name="Chen W."/>
            <person name="Choi C."/>
            <person name="Clum A."/>
            <person name="Dos Santos R.A."/>
            <person name="Damasio A.R."/>
            <person name="Diallinas G."/>
            <person name="Emri T."/>
            <person name="Fekete E."/>
            <person name="Flipphi M."/>
            <person name="Freyberg S."/>
            <person name="Gallo A."/>
            <person name="Gournas C."/>
            <person name="Habgood R."/>
            <person name="Hainaut M."/>
            <person name="Harispe M.L."/>
            <person name="Henrissat B."/>
            <person name="Hilden K.S."/>
            <person name="Hope R."/>
            <person name="Hossain A."/>
            <person name="Karabika E."/>
            <person name="Karaffa L."/>
            <person name="Karanyi Z."/>
            <person name="Krasevec N."/>
            <person name="Kuo A."/>
            <person name="Kusch H."/>
            <person name="LaButti K."/>
            <person name="Lagendijk E.L."/>
            <person name="Lapidus A."/>
            <person name="Levasseur A."/>
            <person name="Lindquist E."/>
            <person name="Lipzen A."/>
            <person name="Logrieco A.F."/>
            <person name="MacCabe A."/>
            <person name="Maekelae M.R."/>
            <person name="Malavazi I."/>
            <person name="Melin P."/>
            <person name="Meyer V."/>
            <person name="Mielnichuk N."/>
            <person name="Miskei M."/>
            <person name="Molnar A.P."/>
            <person name="Mule G."/>
            <person name="Ngan C.Y."/>
            <person name="Orejas M."/>
            <person name="Orosz E."/>
            <person name="Ouedraogo J.P."/>
            <person name="Overkamp K.M."/>
            <person name="Park H.-S."/>
            <person name="Perrone G."/>
            <person name="Piumi F."/>
            <person name="Punt P.J."/>
            <person name="Ram A.F."/>
            <person name="Ramon A."/>
            <person name="Rauscher S."/>
            <person name="Record E."/>
            <person name="Riano-Pachon D.M."/>
            <person name="Robert V."/>
            <person name="Roehrig J."/>
            <person name="Ruller R."/>
            <person name="Salamov A."/>
            <person name="Salih N.S."/>
            <person name="Samson R.A."/>
            <person name="Sandor E."/>
            <person name="Sanguinetti M."/>
            <person name="Schuetze T."/>
            <person name="Sepcic K."/>
            <person name="Shelest E."/>
            <person name="Sherlock G."/>
            <person name="Sophianopoulou V."/>
            <person name="Squina F.M."/>
            <person name="Sun H."/>
            <person name="Susca A."/>
            <person name="Todd R.B."/>
            <person name="Tsang A."/>
            <person name="Unkles S.E."/>
            <person name="van de Wiele N."/>
            <person name="van Rossen-Uffink D."/>
            <person name="Oliveira J.V."/>
            <person name="Vesth T.C."/>
            <person name="Visser J."/>
            <person name="Yu J.-H."/>
            <person name="Zhou M."/>
            <person name="Andersen M.R."/>
            <person name="Archer D.B."/>
            <person name="Baker S.E."/>
            <person name="Benoit I."/>
            <person name="Brakhage A.A."/>
            <person name="Braus G.H."/>
            <person name="Fischer R."/>
            <person name="Frisvad J.C."/>
            <person name="Goldman G.H."/>
            <person name="Houbraken J."/>
            <person name="Oakley B."/>
            <person name="Pocsi I."/>
            <person name="Scazzocchio C."/>
            <person name="Seiboth B."/>
            <person name="vanKuyk P.A."/>
            <person name="Wortman J."/>
            <person name="Dyer P.S."/>
            <person name="Grigoriev I.V."/>
        </authorList>
    </citation>
    <scope>NUCLEOTIDE SEQUENCE [LARGE SCALE GENOMIC DNA]</scope>
    <source>
        <strain evidence="8">DTO 134E9</strain>
    </source>
</reference>
<keyword evidence="3" id="KW-0285">Flavoprotein</keyword>
<evidence type="ECO:0000313" key="8">
    <source>
        <dbReference type="Proteomes" id="UP000184383"/>
    </source>
</evidence>
<dbReference type="InterPro" id="IPR012951">
    <property type="entry name" value="BBE"/>
</dbReference>
<dbReference type="InterPro" id="IPR050416">
    <property type="entry name" value="FAD-linked_Oxidoreductase"/>
</dbReference>
<dbReference type="InterPro" id="IPR016167">
    <property type="entry name" value="FAD-bd_PCMH_sub1"/>
</dbReference>
<feature type="domain" description="FAD-binding PCMH-type" evidence="6">
    <location>
        <begin position="22"/>
        <end position="199"/>
    </location>
</feature>
<organism evidence="7 8">
    <name type="scientific">Aspergillus wentii DTO 134E9</name>
    <dbReference type="NCBI Taxonomy" id="1073089"/>
    <lineage>
        <taxon>Eukaryota</taxon>
        <taxon>Fungi</taxon>
        <taxon>Dikarya</taxon>
        <taxon>Ascomycota</taxon>
        <taxon>Pezizomycotina</taxon>
        <taxon>Eurotiomycetes</taxon>
        <taxon>Eurotiomycetidae</taxon>
        <taxon>Eurotiales</taxon>
        <taxon>Aspergillaceae</taxon>
        <taxon>Aspergillus</taxon>
        <taxon>Aspergillus subgen. Cremei</taxon>
    </lineage>
</organism>
<dbReference type="Pfam" id="PF08031">
    <property type="entry name" value="BBE"/>
    <property type="match status" value="1"/>
</dbReference>
<evidence type="ECO:0000256" key="4">
    <source>
        <dbReference type="ARBA" id="ARBA00022827"/>
    </source>
</evidence>
<dbReference type="PROSITE" id="PS00862">
    <property type="entry name" value="OX2_COVAL_FAD"/>
    <property type="match status" value="1"/>
</dbReference>
<evidence type="ECO:0000313" key="7">
    <source>
        <dbReference type="EMBL" id="OJJ38088.1"/>
    </source>
</evidence>
<proteinExistence type="inferred from homology"/>
<comment type="cofactor">
    <cofactor evidence="1">
        <name>FAD</name>
        <dbReference type="ChEBI" id="CHEBI:57692"/>
    </cofactor>
</comment>
<keyword evidence="4" id="KW-0274">FAD</keyword>
<dbReference type="PROSITE" id="PS51387">
    <property type="entry name" value="FAD_PCMH"/>
    <property type="match status" value="1"/>
</dbReference>
<keyword evidence="8" id="KW-1185">Reference proteome</keyword>
<evidence type="ECO:0000256" key="5">
    <source>
        <dbReference type="ARBA" id="ARBA00023002"/>
    </source>
</evidence>
<name>A0A1L9RTA5_ASPWE</name>
<comment type="similarity">
    <text evidence="2">Belongs to the oxygen-dependent FAD-linked oxidoreductase family.</text>
</comment>
<evidence type="ECO:0000256" key="1">
    <source>
        <dbReference type="ARBA" id="ARBA00001974"/>
    </source>
</evidence>
<dbReference type="EMBL" id="KV878210">
    <property type="protein sequence ID" value="OJJ38088.1"/>
    <property type="molecule type" value="Genomic_DNA"/>
</dbReference>
<dbReference type="PANTHER" id="PTHR42973:SF39">
    <property type="entry name" value="FAD-BINDING PCMH-TYPE DOMAIN-CONTAINING PROTEIN"/>
    <property type="match status" value="1"/>
</dbReference>
<dbReference type="GeneID" id="63752951"/>
<dbReference type="STRING" id="1073089.A0A1L9RTA5"/>
<protein>
    <recommendedName>
        <fullName evidence="6">FAD-binding PCMH-type domain-containing protein</fullName>
    </recommendedName>
</protein>
<gene>
    <name evidence="7" type="ORF">ASPWEDRAFT_48446</name>
</gene>
<dbReference type="AlphaFoldDB" id="A0A1L9RTA5"/>